<dbReference type="PANTHER" id="PTHR10887">
    <property type="entry name" value="DNA2/NAM7 HELICASE FAMILY"/>
    <property type="match status" value="1"/>
</dbReference>
<dbReference type="InterPro" id="IPR041679">
    <property type="entry name" value="DNA2/NAM7-like_C"/>
</dbReference>
<dbReference type="FunFam" id="3.40.960.10:FF:000002">
    <property type="entry name" value="DNA helicase related protein"/>
    <property type="match status" value="1"/>
</dbReference>
<dbReference type="SUPFAM" id="SSF52540">
    <property type="entry name" value="P-loop containing nucleoside triphosphate hydrolases"/>
    <property type="match status" value="1"/>
</dbReference>
<dbReference type="FunFam" id="3.40.50.300:FF:002063">
    <property type="entry name" value="DNA helicase related protein"/>
    <property type="match status" value="1"/>
</dbReference>
<dbReference type="GO" id="GO:0004386">
    <property type="term" value="F:helicase activity"/>
    <property type="evidence" value="ECO:0007669"/>
    <property type="project" value="UniProtKB-KW"/>
</dbReference>
<dbReference type="eggNOG" id="COG1112">
    <property type="taxonomic scope" value="Bacteria"/>
</dbReference>
<accession>W4RRD4</accession>
<organism evidence="2 3">
    <name type="scientific">Mesobacillus boroniphilus JCM 21738</name>
    <dbReference type="NCBI Taxonomy" id="1294265"/>
    <lineage>
        <taxon>Bacteria</taxon>
        <taxon>Bacillati</taxon>
        <taxon>Bacillota</taxon>
        <taxon>Bacilli</taxon>
        <taxon>Bacillales</taxon>
        <taxon>Bacillaceae</taxon>
        <taxon>Mesobacillus</taxon>
    </lineage>
</organism>
<evidence type="ECO:0000313" key="2">
    <source>
        <dbReference type="EMBL" id="GAE46179.1"/>
    </source>
</evidence>
<keyword evidence="2" id="KW-0067">ATP-binding</keyword>
<evidence type="ECO:0000313" key="3">
    <source>
        <dbReference type="Proteomes" id="UP000018949"/>
    </source>
</evidence>
<dbReference type="InterPro" id="IPR047187">
    <property type="entry name" value="SF1_C_Upf1"/>
</dbReference>
<dbReference type="Pfam" id="PF13087">
    <property type="entry name" value="AAA_12"/>
    <property type="match status" value="1"/>
</dbReference>
<keyword evidence="2" id="KW-0547">Nucleotide-binding</keyword>
<name>W4RRD4_9BACI</name>
<dbReference type="InterPro" id="IPR049468">
    <property type="entry name" value="Restrct_endonuc-II-like_dom"/>
</dbReference>
<keyword evidence="2" id="KW-0347">Helicase</keyword>
<dbReference type="InterPro" id="IPR011335">
    <property type="entry name" value="Restrct_endonuc-II-like"/>
</dbReference>
<dbReference type="SMART" id="SM00952">
    <property type="entry name" value="RAP"/>
    <property type="match status" value="1"/>
</dbReference>
<gene>
    <name evidence="2" type="ORF">JCM21738_3052</name>
</gene>
<dbReference type="PANTHER" id="PTHR10887:SF530">
    <property type="entry name" value="SUPERFAMILY I DNA HELICASES"/>
    <property type="match status" value="1"/>
</dbReference>
<keyword evidence="2" id="KW-0378">Hydrolase</keyword>
<evidence type="ECO:0000259" key="1">
    <source>
        <dbReference type="SMART" id="SM00952"/>
    </source>
</evidence>
<dbReference type="InterPro" id="IPR027417">
    <property type="entry name" value="P-loop_NTPase"/>
</dbReference>
<dbReference type="CDD" id="cd18808">
    <property type="entry name" value="SF1_C_Upf1"/>
    <property type="match status" value="1"/>
</dbReference>
<dbReference type="InterPro" id="IPR045055">
    <property type="entry name" value="DNA2/NAM7-like"/>
</dbReference>
<dbReference type="SUPFAM" id="SSF52980">
    <property type="entry name" value="Restriction endonuclease-like"/>
    <property type="match status" value="1"/>
</dbReference>
<dbReference type="Gene3D" id="3.40.50.300">
    <property type="entry name" value="P-loop containing nucleotide triphosphate hydrolases"/>
    <property type="match status" value="2"/>
</dbReference>
<dbReference type="InterPro" id="IPR013584">
    <property type="entry name" value="RAP"/>
</dbReference>
<feature type="domain" description="RAP" evidence="1">
    <location>
        <begin position="361"/>
        <end position="418"/>
    </location>
</feature>
<dbReference type="Pfam" id="PF13086">
    <property type="entry name" value="AAA_11"/>
    <property type="match status" value="1"/>
</dbReference>
<reference evidence="2 3" key="1">
    <citation type="submission" date="2013-12" db="EMBL/GenBank/DDBJ databases">
        <title>NBRP : Genome information of microbial organism related human and environment.</title>
        <authorList>
            <person name="Hattori M."/>
            <person name="Oshima K."/>
            <person name="Inaba H."/>
            <person name="Suda W."/>
            <person name="Sakamoto M."/>
            <person name="Iino T."/>
            <person name="Kitahara M."/>
            <person name="Oshida Y."/>
            <person name="Iida T."/>
            <person name="Kudo T."/>
            <person name="Itoh T."/>
            <person name="Ahmed I."/>
            <person name="Ohkuma M."/>
        </authorList>
    </citation>
    <scope>NUCLEOTIDE SEQUENCE [LARGE SCALE GENOMIC DNA]</scope>
    <source>
        <strain evidence="2 3">JCM 21738</strain>
    </source>
</reference>
<proteinExistence type="predicted"/>
<protein>
    <submittedName>
        <fullName evidence="2">DNA helicase related protein</fullName>
    </submittedName>
</protein>
<dbReference type="EMBL" id="BAUW01000038">
    <property type="protein sequence ID" value="GAE46179.1"/>
    <property type="molecule type" value="Genomic_DNA"/>
</dbReference>
<sequence>MSPLSVSQYLDANDIAFDVVIFDEASQIFPEDAIGSIIRASQVIIVGDNKQLPPTDFFKAGGVGEEFEDENEVEYESILDECMYVLENMRLRWHYRSRHESLISFSNTAFYSNSLITFPSSEHGDELGVKFAHVPDGLYDRGGTRSNHREAEVTAKLVFEHFRLHPNRSLGVIAFSEAQATEIREQIDRMRRNDPSMEQFFKEGKHDEFFVKSLENVQGDERDVIFFSIGYGKAPDGSLHMNFGPLSKNGGERRLNVAITRAKYHVKLISSLLPQDIPLERTQSIGVHRLRDYMEMAMNGHLPVYTSSNTVKMYDSPFEEDVYDVLVDMGYEVHTQVGASGYRIDLAVVDPRKPNSYLCAIECDGKTYHSSKVARDRDRLRQQVLENLGWKIHRIWSQEWFKKRNFEITRLKNLLSNLESN</sequence>
<dbReference type="InterPro" id="IPR041677">
    <property type="entry name" value="DNA2/NAM7_AAA_11"/>
</dbReference>
<keyword evidence="3" id="KW-1185">Reference proteome</keyword>
<dbReference type="Proteomes" id="UP000018949">
    <property type="component" value="Unassembled WGS sequence"/>
</dbReference>
<dbReference type="AlphaFoldDB" id="W4RRD4"/>
<dbReference type="RefSeq" id="WP_159101426.1">
    <property type="nucleotide sequence ID" value="NZ_BAUW01000038.1"/>
</dbReference>
<dbReference type="Gene3D" id="3.40.960.10">
    <property type="entry name" value="VSR Endonuclease"/>
    <property type="match status" value="1"/>
</dbReference>
<dbReference type="Pfam" id="PF18741">
    <property type="entry name" value="MTES_1575"/>
    <property type="match status" value="1"/>
</dbReference>
<comment type="caution">
    <text evidence="2">The sequence shown here is derived from an EMBL/GenBank/DDBJ whole genome shotgun (WGS) entry which is preliminary data.</text>
</comment>